<protein>
    <submittedName>
        <fullName evidence="1">Uncharacterized protein</fullName>
    </submittedName>
</protein>
<sequence>MVTKLIKATLMLAMMTSMVSAQDLFLSGYARTYLGALTTGESEYSIIQNTFDLNFEHSRGDVYFKVNPFLYHYSEDELELGFRQAYMDLYFDSFDIRIGKQQIVWGKGDGVFITDIVSPKDMREFLLPEFSEIRVGVTSLKFNYYSGNSTFELVWIPVFTPTQMPDENSIWSIKPSYPLPYSIDYSNSDVKNKLSNSEIFAKYSLLSSEIDFEIMAGYSWDDDPTFHSEKILNPANGIVDSVILKPEHHRLATLGGSFSTTIGPVVLRGEGAYYNGKHFQSTNPKYSDGTEEKDYIHYLLGIDYSIGDLKLSTQFIQQAILDYNDYLLKDEFENTMTFLASMDFLRETLNVELFSYIGLENGDALVRPKVTYDFIDGFQIQLGANLFFGDEGQFGRFDKNDMIYTKIKYSF</sequence>
<comment type="caution">
    <text evidence="1">The sequence shown here is derived from an EMBL/GenBank/DDBJ whole genome shotgun (WGS) entry which is preliminary data.</text>
</comment>
<accession>A0A0W8FW31</accession>
<gene>
    <name evidence="1" type="ORF">ASZ90_005211</name>
</gene>
<organism evidence="1">
    <name type="scientific">hydrocarbon metagenome</name>
    <dbReference type="NCBI Taxonomy" id="938273"/>
    <lineage>
        <taxon>unclassified sequences</taxon>
        <taxon>metagenomes</taxon>
        <taxon>ecological metagenomes</taxon>
    </lineage>
</organism>
<dbReference type="AlphaFoldDB" id="A0A0W8FW31"/>
<name>A0A0W8FW31_9ZZZZ</name>
<evidence type="ECO:0000313" key="1">
    <source>
        <dbReference type="EMBL" id="KUG24978.1"/>
    </source>
</evidence>
<reference evidence="1" key="1">
    <citation type="journal article" date="2015" name="Proc. Natl. Acad. Sci. U.S.A.">
        <title>Networks of energetic and metabolic interactions define dynamics in microbial communities.</title>
        <authorList>
            <person name="Embree M."/>
            <person name="Liu J.K."/>
            <person name="Al-Bassam M.M."/>
            <person name="Zengler K."/>
        </authorList>
    </citation>
    <scope>NUCLEOTIDE SEQUENCE</scope>
</reference>
<dbReference type="InterPro" id="IPR010727">
    <property type="entry name" value="DUF1302"/>
</dbReference>
<dbReference type="EMBL" id="LNQE01000789">
    <property type="protein sequence ID" value="KUG24978.1"/>
    <property type="molecule type" value="Genomic_DNA"/>
</dbReference>
<dbReference type="Pfam" id="PF06980">
    <property type="entry name" value="DUF1302"/>
    <property type="match status" value="1"/>
</dbReference>
<proteinExistence type="predicted"/>